<feature type="region of interest" description="Disordered" evidence="1">
    <location>
        <begin position="1"/>
        <end position="109"/>
    </location>
</feature>
<gene>
    <name evidence="2" type="ORF">D9758_002563</name>
</gene>
<proteinExistence type="predicted"/>
<accession>A0A8H5LTS0</accession>
<evidence type="ECO:0000256" key="1">
    <source>
        <dbReference type="SAM" id="MobiDB-lite"/>
    </source>
</evidence>
<dbReference type="OrthoDB" id="6021263at2759"/>
<keyword evidence="3" id="KW-1185">Reference proteome</keyword>
<sequence>MLGRRLQLATRPFTRGYAPKWPRPKPGTSERPPMRHADPLVNSENAVITKLSDEDLTFIHRPPPTSPSPLSYSTNPVSPLLRPPKAPTNAPLPPLIRPTAEKPQPERASDEVVAEIRRLRALDPITYTRGVLARKFGVTQNFVGMIAATKKTTRKPLIRIRDASHEENRQKWSERRSLVMTVRKKRRQLW</sequence>
<protein>
    <submittedName>
        <fullName evidence="2">Uncharacterized protein</fullName>
    </submittedName>
</protein>
<feature type="compositionally biased region" description="Pro residues" evidence="1">
    <location>
        <begin position="81"/>
        <end position="96"/>
    </location>
</feature>
<dbReference type="AlphaFoldDB" id="A0A8H5LTS0"/>
<dbReference type="EMBL" id="JAACJM010000013">
    <property type="protein sequence ID" value="KAF5369262.1"/>
    <property type="molecule type" value="Genomic_DNA"/>
</dbReference>
<name>A0A8H5LTS0_9AGAR</name>
<reference evidence="2 3" key="1">
    <citation type="journal article" date="2020" name="ISME J.">
        <title>Uncovering the hidden diversity of litter-decomposition mechanisms in mushroom-forming fungi.</title>
        <authorList>
            <person name="Floudas D."/>
            <person name="Bentzer J."/>
            <person name="Ahren D."/>
            <person name="Johansson T."/>
            <person name="Persson P."/>
            <person name="Tunlid A."/>
        </authorList>
    </citation>
    <scope>NUCLEOTIDE SEQUENCE [LARGE SCALE GENOMIC DNA]</scope>
    <source>
        <strain evidence="2 3">CBS 291.85</strain>
    </source>
</reference>
<organism evidence="2 3">
    <name type="scientific">Tetrapyrgos nigripes</name>
    <dbReference type="NCBI Taxonomy" id="182062"/>
    <lineage>
        <taxon>Eukaryota</taxon>
        <taxon>Fungi</taxon>
        <taxon>Dikarya</taxon>
        <taxon>Basidiomycota</taxon>
        <taxon>Agaricomycotina</taxon>
        <taxon>Agaricomycetes</taxon>
        <taxon>Agaricomycetidae</taxon>
        <taxon>Agaricales</taxon>
        <taxon>Marasmiineae</taxon>
        <taxon>Marasmiaceae</taxon>
        <taxon>Tetrapyrgos</taxon>
    </lineage>
</organism>
<evidence type="ECO:0000313" key="3">
    <source>
        <dbReference type="Proteomes" id="UP000559256"/>
    </source>
</evidence>
<comment type="caution">
    <text evidence="2">The sequence shown here is derived from an EMBL/GenBank/DDBJ whole genome shotgun (WGS) entry which is preliminary data.</text>
</comment>
<dbReference type="InterPro" id="IPR024388">
    <property type="entry name" value="Ribosomal_mL58"/>
</dbReference>
<dbReference type="Pfam" id="PF12824">
    <property type="entry name" value="MRP-L20"/>
    <property type="match status" value="1"/>
</dbReference>
<dbReference type="GO" id="GO:0005762">
    <property type="term" value="C:mitochondrial large ribosomal subunit"/>
    <property type="evidence" value="ECO:0007669"/>
    <property type="project" value="TreeGrafter"/>
</dbReference>
<evidence type="ECO:0000313" key="2">
    <source>
        <dbReference type="EMBL" id="KAF5369262.1"/>
    </source>
</evidence>
<dbReference type="Proteomes" id="UP000559256">
    <property type="component" value="Unassembled WGS sequence"/>
</dbReference>
<feature type="compositionally biased region" description="Basic and acidic residues" evidence="1">
    <location>
        <begin position="99"/>
        <end position="109"/>
    </location>
</feature>
<dbReference type="PANTHER" id="PTHR28266">
    <property type="entry name" value="54S RIBOSOMAL PROTEIN L20, MITOCHONDRIAL"/>
    <property type="match status" value="1"/>
</dbReference>
<dbReference type="PANTHER" id="PTHR28266:SF1">
    <property type="entry name" value="LARGE RIBOSOMAL SUBUNIT PROTEIN ML58"/>
    <property type="match status" value="1"/>
</dbReference>
<dbReference type="GO" id="GO:0003735">
    <property type="term" value="F:structural constituent of ribosome"/>
    <property type="evidence" value="ECO:0007669"/>
    <property type="project" value="TreeGrafter"/>
</dbReference>